<gene>
    <name evidence="1" type="ORF">H2LOC_005015</name>
</gene>
<proteinExistence type="predicted"/>
<sequence length="181" mass="18104">MRVDLAIAGQFLRGALLVAALAPAAASAGGRTGVLQCRLSGNNVSILVENQDIDCLYQDNDGLPPAHYIGKLTKVGANVTVNGPGEVAWGVAAATSIGPGALAGAYAGPSATAKIGVGGGGALLVGGSSNTFSLQPIEIEAGTGLGFTAGVESLTLAYVPYAPEPTFTHPVKRRKLRHAKG</sequence>
<evidence type="ECO:0000313" key="1">
    <source>
        <dbReference type="EMBL" id="QGM45100.1"/>
    </source>
</evidence>
<protein>
    <submittedName>
        <fullName evidence="1">DUF992 domain-containing protein</fullName>
    </submittedName>
</protein>
<dbReference type="RefSeq" id="WP_136495385.1">
    <property type="nucleotide sequence ID" value="NZ_CP046052.1"/>
</dbReference>
<dbReference type="InterPro" id="IPR009333">
    <property type="entry name" value="DUF992"/>
</dbReference>
<dbReference type="AlphaFoldDB" id="A0A6B8KFB7"/>
<dbReference type="OrthoDB" id="7362478at2"/>
<reference evidence="1 2" key="1">
    <citation type="submission" date="2019-11" db="EMBL/GenBank/DDBJ databases">
        <title>The genome sequence of Methylocystis heyeri.</title>
        <authorList>
            <person name="Oshkin I.Y."/>
            <person name="Miroshnikov K."/>
            <person name="Dedysh S.N."/>
        </authorList>
    </citation>
    <scope>NUCLEOTIDE SEQUENCE [LARGE SCALE GENOMIC DNA]</scope>
    <source>
        <strain evidence="1 2">H2</strain>
    </source>
</reference>
<accession>A0A6B8KFB7</accession>
<keyword evidence="2" id="KW-1185">Reference proteome</keyword>
<dbReference type="KEGG" id="mhey:H2LOC_005015"/>
<dbReference type="EMBL" id="CP046052">
    <property type="protein sequence ID" value="QGM45100.1"/>
    <property type="molecule type" value="Genomic_DNA"/>
</dbReference>
<evidence type="ECO:0000313" key="2">
    <source>
        <dbReference type="Proteomes" id="UP000309061"/>
    </source>
</evidence>
<organism evidence="1 2">
    <name type="scientific">Methylocystis heyeri</name>
    <dbReference type="NCBI Taxonomy" id="391905"/>
    <lineage>
        <taxon>Bacteria</taxon>
        <taxon>Pseudomonadati</taxon>
        <taxon>Pseudomonadota</taxon>
        <taxon>Alphaproteobacteria</taxon>
        <taxon>Hyphomicrobiales</taxon>
        <taxon>Methylocystaceae</taxon>
        <taxon>Methylocystis</taxon>
    </lineage>
</organism>
<dbReference type="Proteomes" id="UP000309061">
    <property type="component" value="Chromosome"/>
</dbReference>
<dbReference type="Pfam" id="PF06186">
    <property type="entry name" value="DUF992"/>
    <property type="match status" value="1"/>
</dbReference>
<name>A0A6B8KFB7_9HYPH</name>